<proteinExistence type="predicted"/>
<reference evidence="1" key="1">
    <citation type="submission" date="2022-11" db="EMBL/GenBank/DDBJ databases">
        <authorList>
            <person name="Hyden B.L."/>
            <person name="Feng K."/>
            <person name="Yates T."/>
            <person name="Jawdy S."/>
            <person name="Smart L.B."/>
            <person name="Muchero W."/>
        </authorList>
    </citation>
    <scope>NUCLEOTIDE SEQUENCE</scope>
    <source>
        <tissue evidence="1">Shoot tip</tissue>
    </source>
</reference>
<dbReference type="EMBL" id="JAPFFM010000006">
    <property type="protein sequence ID" value="KAJ6758336.1"/>
    <property type="molecule type" value="Genomic_DNA"/>
</dbReference>
<keyword evidence="2" id="KW-1185">Reference proteome</keyword>
<accession>A0A9Q1A562</accession>
<protein>
    <submittedName>
        <fullName evidence="1">Uncharacterized protein</fullName>
    </submittedName>
</protein>
<comment type="caution">
    <text evidence="1">The sequence shown here is derived from an EMBL/GenBank/DDBJ whole genome shotgun (WGS) entry which is preliminary data.</text>
</comment>
<evidence type="ECO:0000313" key="1">
    <source>
        <dbReference type="EMBL" id="KAJ6758336.1"/>
    </source>
</evidence>
<dbReference type="Proteomes" id="UP001151752">
    <property type="component" value="Chromosome 18"/>
</dbReference>
<name>A0A9Q1A562_9ROSI</name>
<evidence type="ECO:0000313" key="2">
    <source>
        <dbReference type="Proteomes" id="UP001151752"/>
    </source>
</evidence>
<reference evidence="1" key="2">
    <citation type="journal article" date="2023" name="Int. J. Mol. Sci.">
        <title>De Novo Assembly and Annotation of 11 Diverse Shrub Willow (Salix) Genomes Reveals Novel Gene Organization in Sex-Linked Regions.</title>
        <authorList>
            <person name="Hyden B."/>
            <person name="Feng K."/>
            <person name="Yates T.B."/>
            <person name="Jawdy S."/>
            <person name="Cereghino C."/>
            <person name="Smart L.B."/>
            <person name="Muchero W."/>
        </authorList>
    </citation>
    <scope>NUCLEOTIDE SEQUENCE</scope>
    <source>
        <tissue evidence="1">Shoot tip</tissue>
    </source>
</reference>
<dbReference type="AlphaFoldDB" id="A0A9Q1A562"/>
<organism evidence="1 2">
    <name type="scientific">Salix koriyanagi</name>
    <dbReference type="NCBI Taxonomy" id="2511006"/>
    <lineage>
        <taxon>Eukaryota</taxon>
        <taxon>Viridiplantae</taxon>
        <taxon>Streptophyta</taxon>
        <taxon>Embryophyta</taxon>
        <taxon>Tracheophyta</taxon>
        <taxon>Spermatophyta</taxon>
        <taxon>Magnoliopsida</taxon>
        <taxon>eudicotyledons</taxon>
        <taxon>Gunneridae</taxon>
        <taxon>Pentapetalae</taxon>
        <taxon>rosids</taxon>
        <taxon>fabids</taxon>
        <taxon>Malpighiales</taxon>
        <taxon>Salicaceae</taxon>
        <taxon>Saliceae</taxon>
        <taxon>Salix</taxon>
    </lineage>
</organism>
<gene>
    <name evidence="1" type="ORF">OIU74_025082</name>
</gene>
<sequence length="80" mass="8265">MQGISLRETWASPSCLARNAAEGVTKALTCNGGGSAPPAQSHGCNPHTGKHVRECRQVHHKPPGGSCQVQACHGGTSHPM</sequence>